<feature type="domain" description="Reverse transcriptase Ty1/copia-type" evidence="1">
    <location>
        <begin position="148"/>
        <end position="224"/>
    </location>
</feature>
<dbReference type="InterPro" id="IPR013103">
    <property type="entry name" value="RVT_2"/>
</dbReference>
<protein>
    <submittedName>
        <fullName evidence="2">Retrovirus-related Pol polyprotein from transposon TNT 1-94</fullName>
    </submittedName>
</protein>
<dbReference type="PANTHER" id="PTHR11439">
    <property type="entry name" value="GAG-POL-RELATED RETROTRANSPOSON"/>
    <property type="match status" value="1"/>
</dbReference>
<name>A0A6L2M2T8_TANCI</name>
<accession>A0A6L2M2T8</accession>
<reference evidence="2" key="1">
    <citation type="journal article" date="2019" name="Sci. Rep.">
        <title>Draft genome of Tanacetum cinerariifolium, the natural source of mosquito coil.</title>
        <authorList>
            <person name="Yamashiro T."/>
            <person name="Shiraishi A."/>
            <person name="Satake H."/>
            <person name="Nakayama K."/>
        </authorList>
    </citation>
    <scope>NUCLEOTIDE SEQUENCE</scope>
</reference>
<proteinExistence type="predicted"/>
<dbReference type="Pfam" id="PF07727">
    <property type="entry name" value="RVT_2"/>
    <property type="match status" value="1"/>
</dbReference>
<organism evidence="2">
    <name type="scientific">Tanacetum cinerariifolium</name>
    <name type="common">Dalmatian daisy</name>
    <name type="synonym">Chrysanthemum cinerariifolium</name>
    <dbReference type="NCBI Taxonomy" id="118510"/>
    <lineage>
        <taxon>Eukaryota</taxon>
        <taxon>Viridiplantae</taxon>
        <taxon>Streptophyta</taxon>
        <taxon>Embryophyta</taxon>
        <taxon>Tracheophyta</taxon>
        <taxon>Spermatophyta</taxon>
        <taxon>Magnoliopsida</taxon>
        <taxon>eudicotyledons</taxon>
        <taxon>Gunneridae</taxon>
        <taxon>Pentapetalae</taxon>
        <taxon>asterids</taxon>
        <taxon>campanulids</taxon>
        <taxon>Asterales</taxon>
        <taxon>Asteraceae</taxon>
        <taxon>Asteroideae</taxon>
        <taxon>Anthemideae</taxon>
        <taxon>Anthemidinae</taxon>
        <taxon>Tanacetum</taxon>
    </lineage>
</organism>
<dbReference type="PANTHER" id="PTHR11439:SF509">
    <property type="entry name" value="RNA-DIRECTED DNA POLYMERASE"/>
    <property type="match status" value="1"/>
</dbReference>
<evidence type="ECO:0000313" key="2">
    <source>
        <dbReference type="EMBL" id="GEU67759.1"/>
    </source>
</evidence>
<dbReference type="EMBL" id="BKCJ010005624">
    <property type="protein sequence ID" value="GEU67759.1"/>
    <property type="molecule type" value="Genomic_DNA"/>
</dbReference>
<evidence type="ECO:0000259" key="1">
    <source>
        <dbReference type="Pfam" id="PF07727"/>
    </source>
</evidence>
<gene>
    <name evidence="2" type="ORF">Tci_039737</name>
</gene>
<comment type="caution">
    <text evidence="2">The sequence shown here is derived from an EMBL/GenBank/DDBJ whole genome shotgun (WGS) entry which is preliminary data.</text>
</comment>
<dbReference type="CDD" id="cd09272">
    <property type="entry name" value="RNase_HI_RT_Ty1"/>
    <property type="match status" value="1"/>
</dbReference>
<dbReference type="AlphaFoldDB" id="A0A6L2M2T8"/>
<sequence>MGKAERSSFKTRTVPSSKGRLNVLHMDLCGPMRIKSINGKKYISEYFTARNQSVSKSFALSDNSQPQDTQPTLNVQPIIEPTTRTTNVNAKETNTDQAEDARFEPYEFIIPFCTLVQEVAKSSSRNVDTSNMHTFYQRHRFDYHWTKDHQLEQMDVKMAFLNGLLKEEVYVSQSDGFIDPDHPEKVYRLRKALYGLKQAPKAWYDGLSTFLMSKGFTKDDDHVGCLDTRKSTFRGIQFLGEKLVNWMLKKQDCTVMSTAEAEYLALSASCAQVERGIIEFYFVRTEYQLADMFTKALSQDRLKYLVRRLSMRCLTPAELEILAQDNT</sequence>